<evidence type="ECO:0000313" key="2">
    <source>
        <dbReference type="EMBL" id="TCT11181.1"/>
    </source>
</evidence>
<comment type="caution">
    <text evidence="2">The sequence shown here is derived from an EMBL/GenBank/DDBJ whole genome shotgun (WGS) entry which is preliminary data.</text>
</comment>
<accession>A0A4R3MC97</accession>
<evidence type="ECO:0000313" key="3">
    <source>
        <dbReference type="Proteomes" id="UP000295525"/>
    </source>
</evidence>
<name>A0A4R3MC97_9BURK</name>
<reference evidence="2 3" key="1">
    <citation type="submission" date="2019-03" db="EMBL/GenBank/DDBJ databases">
        <title>Genomic Encyclopedia of Type Strains, Phase IV (KMG-IV): sequencing the most valuable type-strain genomes for metagenomic binning, comparative biology and taxonomic classification.</title>
        <authorList>
            <person name="Goeker M."/>
        </authorList>
    </citation>
    <scope>NUCLEOTIDE SEQUENCE [LARGE SCALE GENOMIC DNA]</scope>
    <source>
        <strain evidence="2 3">DSM 24591</strain>
    </source>
</reference>
<proteinExistence type="predicted"/>
<dbReference type="Gene3D" id="2.40.128.300">
    <property type="match status" value="1"/>
</dbReference>
<feature type="compositionally biased region" description="Polar residues" evidence="1">
    <location>
        <begin position="42"/>
        <end position="65"/>
    </location>
</feature>
<evidence type="ECO:0000256" key="1">
    <source>
        <dbReference type="SAM" id="MobiDB-lite"/>
    </source>
</evidence>
<dbReference type="OrthoDB" id="8688958at2"/>
<evidence type="ECO:0008006" key="4">
    <source>
        <dbReference type="Google" id="ProtNLM"/>
    </source>
</evidence>
<dbReference type="EMBL" id="SMAJ01000001">
    <property type="protein sequence ID" value="TCT11181.1"/>
    <property type="molecule type" value="Genomic_DNA"/>
</dbReference>
<feature type="region of interest" description="Disordered" evidence="1">
    <location>
        <begin position="37"/>
        <end position="93"/>
    </location>
</feature>
<sequence length="222" mass="23766">MSAHVPITSRPVVRTLWFALTALILAGCAQTRTPGYYDVPHDSTQSDAQMQAQGRDQAKAPSQVQLGFGNSRKADQNDATSTASSAAQAPTPAKPQLLAEAKTFLGTIPCLVNGNACSATRVTLTLAPNGEWRSRTLTLDGANAGHSQVQQGCWHVIGASPLRVLLQLKNQNAKADLSFANNEQLHINAIDNITPNLDYRLTRQADIDAISELKEPAMHCGN</sequence>
<dbReference type="RefSeq" id="WP_132579574.1">
    <property type="nucleotide sequence ID" value="NZ_SMAJ01000001.1"/>
</dbReference>
<gene>
    <name evidence="2" type="ORF">EDC26_101410</name>
</gene>
<keyword evidence="3" id="KW-1185">Reference proteome</keyword>
<dbReference type="AlphaFoldDB" id="A0A4R3MC97"/>
<protein>
    <recommendedName>
        <fullName evidence="4">NlpE-like protein</fullName>
    </recommendedName>
</protein>
<dbReference type="Proteomes" id="UP000295525">
    <property type="component" value="Unassembled WGS sequence"/>
</dbReference>
<organism evidence="2 3">
    <name type="scientific">Paralcaligenes ureilyticus</name>
    <dbReference type="NCBI Taxonomy" id="627131"/>
    <lineage>
        <taxon>Bacteria</taxon>
        <taxon>Pseudomonadati</taxon>
        <taxon>Pseudomonadota</taxon>
        <taxon>Betaproteobacteria</taxon>
        <taxon>Burkholderiales</taxon>
        <taxon>Alcaligenaceae</taxon>
        <taxon>Paralcaligenes</taxon>
    </lineage>
</organism>
<feature type="compositionally biased region" description="Low complexity" evidence="1">
    <location>
        <begin position="79"/>
        <end position="93"/>
    </location>
</feature>
<dbReference type="InterPro" id="IPR043176">
    <property type="entry name" value="NlpE_N_sf"/>
</dbReference>